<keyword evidence="6 11" id="KW-0819">tRNA processing</keyword>
<comment type="subunit">
    <text evidence="11">Monomer.</text>
</comment>
<keyword evidence="14" id="KW-1185">Reference proteome</keyword>
<dbReference type="Gene3D" id="3.30.300.110">
    <property type="entry name" value="Met-10+ protein-like domains"/>
    <property type="match status" value="1"/>
</dbReference>
<keyword evidence="8 11" id="KW-0539">Nucleus</keyword>
<feature type="binding site" evidence="11">
    <location>
        <position position="228"/>
    </location>
    <ligand>
        <name>S-adenosyl-L-methionine</name>
        <dbReference type="ChEBI" id="CHEBI:59789"/>
    </ligand>
</feature>
<dbReference type="Pfam" id="PF25133">
    <property type="entry name" value="TYW2_N_2"/>
    <property type="match status" value="1"/>
</dbReference>
<keyword evidence="3 11" id="KW-0489">Methyltransferase</keyword>
<evidence type="ECO:0000256" key="6">
    <source>
        <dbReference type="ARBA" id="ARBA00022694"/>
    </source>
</evidence>
<evidence type="ECO:0000313" key="14">
    <source>
        <dbReference type="Proteomes" id="UP001558652"/>
    </source>
</evidence>
<feature type="binding site" evidence="11">
    <location>
        <begin position="266"/>
        <end position="267"/>
    </location>
    <ligand>
        <name>S-adenosyl-L-methionine</name>
        <dbReference type="ChEBI" id="CHEBI:59789"/>
    </ligand>
</feature>
<dbReference type="FunFam" id="3.30.300.110:FF:000001">
    <property type="entry name" value="tRNA (guanine(37)-N1)-methyltransferase"/>
    <property type="match status" value="1"/>
</dbReference>
<evidence type="ECO:0000256" key="5">
    <source>
        <dbReference type="ARBA" id="ARBA00022691"/>
    </source>
</evidence>
<dbReference type="Gene3D" id="3.40.50.150">
    <property type="entry name" value="Vaccinia Virus protein VP39"/>
    <property type="match status" value="1"/>
</dbReference>
<dbReference type="HAMAP" id="MF_03152">
    <property type="entry name" value="TRM5"/>
    <property type="match status" value="1"/>
</dbReference>
<dbReference type="EMBL" id="JBFDAA010000009">
    <property type="protein sequence ID" value="KAL1129080.1"/>
    <property type="molecule type" value="Genomic_DNA"/>
</dbReference>
<dbReference type="GO" id="GO:0005759">
    <property type="term" value="C:mitochondrial matrix"/>
    <property type="evidence" value="ECO:0007669"/>
    <property type="project" value="UniProtKB-SubCell"/>
</dbReference>
<keyword evidence="2 11" id="KW-0963">Cytoplasm</keyword>
<feature type="domain" description="SAM-dependent methyltransferase TRM5/TYW2-type" evidence="12">
    <location>
        <begin position="139"/>
        <end position="411"/>
    </location>
</feature>
<proteinExistence type="inferred from homology"/>
<dbReference type="GO" id="GO:0052906">
    <property type="term" value="F:tRNA (guanine(37)-N1)-methyltransferase activity"/>
    <property type="evidence" value="ECO:0007669"/>
    <property type="project" value="UniProtKB-UniRule"/>
</dbReference>
<dbReference type="InterPro" id="IPR029063">
    <property type="entry name" value="SAM-dependent_MTases_sf"/>
</dbReference>
<dbReference type="Proteomes" id="UP001558652">
    <property type="component" value="Unassembled WGS sequence"/>
</dbReference>
<evidence type="ECO:0000256" key="7">
    <source>
        <dbReference type="ARBA" id="ARBA00023128"/>
    </source>
</evidence>
<dbReference type="InterPro" id="IPR056744">
    <property type="entry name" value="TRM5/TYW2-like_N"/>
</dbReference>
<dbReference type="GO" id="GO:0070901">
    <property type="term" value="P:mitochondrial tRNA methylation"/>
    <property type="evidence" value="ECO:0007669"/>
    <property type="project" value="UniProtKB-ARBA"/>
</dbReference>
<dbReference type="PANTHER" id="PTHR23245:SF36">
    <property type="entry name" value="TRNA (GUANINE(37)-N1)-METHYLTRANSFERASE"/>
    <property type="match status" value="1"/>
</dbReference>
<evidence type="ECO:0000256" key="2">
    <source>
        <dbReference type="ARBA" id="ARBA00022490"/>
    </source>
</evidence>
<evidence type="ECO:0000256" key="9">
    <source>
        <dbReference type="ARBA" id="ARBA00045951"/>
    </source>
</evidence>
<feature type="binding site" evidence="11">
    <location>
        <position position="323"/>
    </location>
    <ligand>
        <name>S-adenosyl-L-methionine</name>
        <dbReference type="ChEBI" id="CHEBI:59789"/>
    </ligand>
</feature>
<dbReference type="PANTHER" id="PTHR23245">
    <property type="entry name" value="TRNA METHYLTRANSFERASE"/>
    <property type="match status" value="1"/>
</dbReference>
<evidence type="ECO:0000313" key="13">
    <source>
        <dbReference type="EMBL" id="KAL1129080.1"/>
    </source>
</evidence>
<evidence type="ECO:0000256" key="1">
    <source>
        <dbReference type="ARBA" id="ARBA00009775"/>
    </source>
</evidence>
<evidence type="ECO:0000259" key="12">
    <source>
        <dbReference type="PROSITE" id="PS51684"/>
    </source>
</evidence>
<dbReference type="InterPro" id="IPR030382">
    <property type="entry name" value="MeTrfase_TRM5/TYW2"/>
</dbReference>
<comment type="similarity">
    <text evidence="1">Belongs to the class I-like SAM-binding methyltransferase superfamily. TRM5/TYW2 family.</text>
</comment>
<dbReference type="GO" id="GO:0005634">
    <property type="term" value="C:nucleus"/>
    <property type="evidence" value="ECO:0007669"/>
    <property type="project" value="UniProtKB-SubCell"/>
</dbReference>
<dbReference type="PROSITE" id="PS51684">
    <property type="entry name" value="SAM_MT_TRM5_TYW2"/>
    <property type="match status" value="1"/>
</dbReference>
<name>A0ABD0YCP9_9HEMI</name>
<keyword evidence="5 11" id="KW-0949">S-adenosyl-L-methionine</keyword>
<sequence>MTVLVREAFKKEVTVPCLFVNASCIHKAKDYLKNYLLKLQLFKPLQSVNDFLNILGDSNSKDIVSNLPDKDSVKVFVLNPLKISSYSDLQESHREELKKLGVNEDNFQFVLMKICYENWKADEILRAIVPKNLDSVSGYSIIGHILHLNLREELSDFKSIIGQVLLDKVKTARSVVNKVDSIDSTYRNFKMEVLCGDTNMVATVKENRCTFQFDFSTVYWNPRLSTEHERIVQKIKKGDVLYDVFAGVGPFAVPAGAKGCTVLANDLNPESCKWLKKNAKLNKVDSMINVFNHDGTDFIQDVLKAHLLNLQLDKNSQIHITMNLPALAYTFLKHFKGLFSSDEISIFRQLPVPVVYLYCFSKGVEDPALTARSLVEKELDLNLDDEINEIFFVRNVAPNKEMMRVTILLSEKIVGPGIDKRPVLSGRFLKMVKPKKNPFKVSHVRSIKLKNKAKAYVTQLKKVNYLFNMEIKNAISTGLFS</sequence>
<dbReference type="Pfam" id="PF02475">
    <property type="entry name" value="TRM5-TYW2_MTfase"/>
    <property type="match status" value="1"/>
</dbReference>
<evidence type="ECO:0000256" key="3">
    <source>
        <dbReference type="ARBA" id="ARBA00022603"/>
    </source>
</evidence>
<comment type="caution">
    <text evidence="13">The sequence shown here is derived from an EMBL/GenBank/DDBJ whole genome shotgun (WGS) entry which is preliminary data.</text>
</comment>
<organism evidence="13 14">
    <name type="scientific">Ranatra chinensis</name>
    <dbReference type="NCBI Taxonomy" id="642074"/>
    <lineage>
        <taxon>Eukaryota</taxon>
        <taxon>Metazoa</taxon>
        <taxon>Ecdysozoa</taxon>
        <taxon>Arthropoda</taxon>
        <taxon>Hexapoda</taxon>
        <taxon>Insecta</taxon>
        <taxon>Pterygota</taxon>
        <taxon>Neoptera</taxon>
        <taxon>Paraneoptera</taxon>
        <taxon>Hemiptera</taxon>
        <taxon>Heteroptera</taxon>
        <taxon>Panheteroptera</taxon>
        <taxon>Nepomorpha</taxon>
        <taxon>Nepidae</taxon>
        <taxon>Ranatrinae</taxon>
        <taxon>Ranatra</taxon>
    </lineage>
</organism>
<keyword evidence="4 11" id="KW-0808">Transferase</keyword>
<dbReference type="InterPro" id="IPR025792">
    <property type="entry name" value="tRNA_Gua_MeTrfase_euk"/>
</dbReference>
<comment type="function">
    <text evidence="11">Specifically methylates the N1 position of guanosine-37 in various cytoplasmic and mitochondrial tRNAs. Methylation is not dependent on the nature of the nucleoside 5' of the target nucleoside. This is the first step in the biosynthesis of wybutosine (yW), a modified base adjacent to the anticodon of tRNAs and required for accurate decoding.</text>
</comment>
<gene>
    <name evidence="13" type="ORF">AAG570_013611</name>
</gene>
<reference evidence="13 14" key="1">
    <citation type="submission" date="2024-07" db="EMBL/GenBank/DDBJ databases">
        <title>Chromosome-level genome assembly of the water stick insect Ranatra chinensis (Heteroptera: Nepidae).</title>
        <authorList>
            <person name="Liu X."/>
        </authorList>
    </citation>
    <scope>NUCLEOTIDE SEQUENCE [LARGE SCALE GENOMIC DNA]</scope>
    <source>
        <strain evidence="13">Cailab_2021Rc</strain>
        <tissue evidence="13">Muscle</tissue>
    </source>
</reference>
<comment type="subcellular location">
    <subcellularLocation>
        <location evidence="11">Mitochondrion matrix</location>
    </subcellularLocation>
    <subcellularLocation>
        <location evidence="11">Nucleus</location>
    </subcellularLocation>
    <subcellularLocation>
        <location evidence="11">Cytoplasm</location>
    </subcellularLocation>
    <text evidence="11">Predominantly in the mitochondria and in the nucleus.</text>
</comment>
<comment type="similarity">
    <text evidence="11">Belongs to the TRM5 / TYW2 family.</text>
</comment>
<evidence type="ECO:0000256" key="11">
    <source>
        <dbReference type="HAMAP-Rule" id="MF_03152"/>
    </source>
</evidence>
<comment type="function">
    <text evidence="9">Involved in mitochondrial tRNA methylation. Specifically methylates the N1 position of guanosine-37 in various tRNAs. Methylation is not dependent on the nature of the nucleoside 5' of the target nucleoside. This is the first step in the biosynthesis of wybutosine (yW), a modified base adjacent to the anticodon of tRNAs and required for accurate decoding.</text>
</comment>
<dbReference type="AlphaFoldDB" id="A0ABD0YCP9"/>
<keyword evidence="7 11" id="KW-0496">Mitochondrion</keyword>
<accession>A0ABD0YCP9</accession>
<dbReference type="InterPro" id="IPR056743">
    <property type="entry name" value="TRM5-TYW2-like_MTfase"/>
</dbReference>
<evidence type="ECO:0000256" key="10">
    <source>
        <dbReference type="ARBA" id="ARBA00047783"/>
    </source>
</evidence>
<dbReference type="EC" id="2.1.1.228" evidence="11"/>
<dbReference type="SUPFAM" id="SSF53335">
    <property type="entry name" value="S-adenosyl-L-methionine-dependent methyltransferases"/>
    <property type="match status" value="1"/>
</dbReference>
<evidence type="ECO:0000256" key="8">
    <source>
        <dbReference type="ARBA" id="ARBA00023242"/>
    </source>
</evidence>
<evidence type="ECO:0000256" key="4">
    <source>
        <dbReference type="ARBA" id="ARBA00022679"/>
    </source>
</evidence>
<protein>
    <recommendedName>
        <fullName evidence="11">tRNA (guanine(37)-N1)-methyltransferase</fullName>
        <ecNumber evidence="11">2.1.1.228</ecNumber>
    </recommendedName>
    <alternativeName>
        <fullName evidence="11">M1G-methyltransferase</fullName>
    </alternativeName>
    <alternativeName>
        <fullName evidence="11">tRNA [GM37] methyltransferase</fullName>
    </alternativeName>
    <alternativeName>
        <fullName evidence="11">tRNA methyltransferase 5 homolog</fullName>
    </alternativeName>
</protein>
<feature type="binding site" evidence="11">
    <location>
        <begin position="294"/>
        <end position="295"/>
    </location>
    <ligand>
        <name>S-adenosyl-L-methionine</name>
        <dbReference type="ChEBI" id="CHEBI:59789"/>
    </ligand>
</feature>
<comment type="catalytic activity">
    <reaction evidence="10 11">
        <text>guanosine(37) in tRNA + S-adenosyl-L-methionine = N(1)-methylguanosine(37) in tRNA + S-adenosyl-L-homocysteine + H(+)</text>
        <dbReference type="Rhea" id="RHEA:36899"/>
        <dbReference type="Rhea" id="RHEA-COMP:10145"/>
        <dbReference type="Rhea" id="RHEA-COMP:10147"/>
        <dbReference type="ChEBI" id="CHEBI:15378"/>
        <dbReference type="ChEBI" id="CHEBI:57856"/>
        <dbReference type="ChEBI" id="CHEBI:59789"/>
        <dbReference type="ChEBI" id="CHEBI:73542"/>
        <dbReference type="ChEBI" id="CHEBI:74269"/>
        <dbReference type="EC" id="2.1.1.228"/>
    </reaction>
</comment>